<evidence type="ECO:0000313" key="4">
    <source>
        <dbReference type="Proteomes" id="UP000233524"/>
    </source>
</evidence>
<proteinExistence type="predicted"/>
<evidence type="ECO:0000256" key="1">
    <source>
        <dbReference type="SAM" id="SignalP"/>
    </source>
</evidence>
<sequence length="458" mass="51452">MSYRRRFSALLVLIFTFLLYLQVARRNARTNHGSTEVFNQTLGVSRSRVRTLALPRPSLGSGSLHCFPAYFRANVSAKKQNKWIFTLIIIISGKPQFQEIFVVNLPERTDRRDAMALMAAATGLELTFADGVRGANVLEKALPPGQRNKNIQSMGAIGSWRAHMNVLQRLRCPVQENITTALILEDDLDWDVRIKNQFQKFAAASQKFTQPLRHDTRKRLPDQYRPNPEVLGQEPLALSIDDAPLTILPRISPYGDDWDVLWLGHTGGELPSDYATLKYNSNLPPSSLLTLLIPDEDTVPVPRHLKRHPWAKKTEKFASLYPPHTRVVHEPRGNGGVQAYAVSQRGARRLLHQFGIEGLTDLWDISLRDFCEGVFIGKEEEKPICATTNPPMMVQYWGGGDSDIGNIGGGYFRKKGSIMVRYSARLNLKKLLARPSSMAMDDVSGLVDQWPDDGAGPW</sequence>
<name>A0A2N3NGY6_9PEZI</name>
<dbReference type="InterPro" id="IPR002654">
    <property type="entry name" value="Glyco_trans_25"/>
</dbReference>
<keyword evidence="4" id="KW-1185">Reference proteome</keyword>
<reference evidence="3 4" key="1">
    <citation type="journal article" date="2017" name="G3 (Bethesda)">
        <title>First Draft Genome Sequence of the Pathogenic Fungus Lomentospora prolificans (Formerly Scedosporium prolificans).</title>
        <authorList>
            <person name="Luo R."/>
            <person name="Zimin A."/>
            <person name="Workman R."/>
            <person name="Fan Y."/>
            <person name="Pertea G."/>
            <person name="Grossman N."/>
            <person name="Wear M.P."/>
            <person name="Jia B."/>
            <person name="Miller H."/>
            <person name="Casadevall A."/>
            <person name="Timp W."/>
            <person name="Zhang S.X."/>
            <person name="Salzberg S.L."/>
        </authorList>
    </citation>
    <scope>NUCLEOTIDE SEQUENCE [LARGE SCALE GENOMIC DNA]</scope>
    <source>
        <strain evidence="3 4">JHH-5317</strain>
    </source>
</reference>
<feature type="domain" description="Glycosyl transferase family 25" evidence="2">
    <location>
        <begin position="98"/>
        <end position="209"/>
    </location>
</feature>
<dbReference type="Proteomes" id="UP000233524">
    <property type="component" value="Unassembled WGS sequence"/>
</dbReference>
<feature type="chain" id="PRO_5014723286" description="Glycosyl transferase family 25 domain-containing protein" evidence="1">
    <location>
        <begin position="25"/>
        <end position="458"/>
    </location>
</feature>
<dbReference type="InParanoid" id="A0A2N3NGY6"/>
<dbReference type="EMBL" id="NLAX01000005">
    <property type="protein sequence ID" value="PKS11688.1"/>
    <property type="molecule type" value="Genomic_DNA"/>
</dbReference>
<gene>
    <name evidence="3" type="ORF">jhhlp_001676</name>
</gene>
<dbReference type="Pfam" id="PF01755">
    <property type="entry name" value="Glyco_transf_25"/>
    <property type="match status" value="1"/>
</dbReference>
<accession>A0A2N3NGY6</accession>
<comment type="caution">
    <text evidence="3">The sequence shown here is derived from an EMBL/GenBank/DDBJ whole genome shotgun (WGS) entry which is preliminary data.</text>
</comment>
<dbReference type="CDD" id="cd06532">
    <property type="entry name" value="Glyco_transf_25"/>
    <property type="match status" value="1"/>
</dbReference>
<feature type="signal peptide" evidence="1">
    <location>
        <begin position="1"/>
        <end position="24"/>
    </location>
</feature>
<protein>
    <recommendedName>
        <fullName evidence="2">Glycosyl transferase family 25 domain-containing protein</fullName>
    </recommendedName>
</protein>
<keyword evidence="1" id="KW-0732">Signal</keyword>
<dbReference type="AlphaFoldDB" id="A0A2N3NGY6"/>
<organism evidence="3 4">
    <name type="scientific">Lomentospora prolificans</name>
    <dbReference type="NCBI Taxonomy" id="41688"/>
    <lineage>
        <taxon>Eukaryota</taxon>
        <taxon>Fungi</taxon>
        <taxon>Dikarya</taxon>
        <taxon>Ascomycota</taxon>
        <taxon>Pezizomycotina</taxon>
        <taxon>Sordariomycetes</taxon>
        <taxon>Hypocreomycetidae</taxon>
        <taxon>Microascales</taxon>
        <taxon>Microascaceae</taxon>
        <taxon>Lomentospora</taxon>
    </lineage>
</organism>
<evidence type="ECO:0000313" key="3">
    <source>
        <dbReference type="EMBL" id="PKS11688.1"/>
    </source>
</evidence>
<dbReference type="STRING" id="41688.A0A2N3NGY6"/>
<dbReference type="OrthoDB" id="47375at2759"/>
<evidence type="ECO:0000259" key="2">
    <source>
        <dbReference type="Pfam" id="PF01755"/>
    </source>
</evidence>
<dbReference type="VEuPathDB" id="FungiDB:jhhlp_001676"/>